<comment type="caution">
    <text evidence="2">The sequence shown here is derived from an EMBL/GenBank/DDBJ whole genome shotgun (WGS) entry which is preliminary data.</text>
</comment>
<dbReference type="PANTHER" id="PTHR31553">
    <property type="entry name" value="NF-KAPPA-B ESSENTIAL MODULATOR"/>
    <property type="match status" value="1"/>
</dbReference>
<protein>
    <submittedName>
        <fullName evidence="2">DgyrCDS456</fullName>
    </submittedName>
</protein>
<dbReference type="GO" id="GO:0005737">
    <property type="term" value="C:cytoplasm"/>
    <property type="evidence" value="ECO:0007669"/>
    <property type="project" value="TreeGrafter"/>
</dbReference>
<sequence>MATMPDNVETPPTSSFEVLEKADQIQRHNMNSSFNEMTKVDLLKAHKRILNMNQRYQTSLKTLNKQLDEAFKCIKSLKSAKESCEEREMEYCQETKVTLQKKDCEIEKLKDTIRELKIKNKTSEQRAITLEEQTTLLMDQLKETRLEEACSEDIATHSLNKELLTVKHTNNAIERQLEEERYAKAKLENYNQEIIEKNDNLKQQVERLRKELDLKLKENEQLLFDVNTVNQEYRNLRIVVKRFEEERKNIQDHLKEQKEKYRNSHQFHNTEKVEASDTDMLKNALLAERLKSGTLFERLQSMEREVEKLTSASSCLQEIKQDNSDLIIDIEKLKNQVEKQTNEIENLQKELNESKQKERAANEEVRTVQQLRKQEYVPIPSIEYEEKIKALEVNERRVEHENFILNKKYLELKDDIDERMIEIKQLKEEKDSQTSKYIAMKEMARECKKTNEQLTKELNSLRYSTSEIEAHKIQLDLYKNDYEQQKRLSSELREEKDRFEKHYVDTKAKLDKLLDRIKQQTDSSGDINSVVRHHGSSIRVPMQEAPILPPRPRSTEQIYKCPICSLAFETMRALELHADNCMDYLPSDSIAQEQKFCCPVCQSNQENLDKLQAHVVNCGDFSNI</sequence>
<keyword evidence="1" id="KW-0175">Coiled coil</keyword>
<dbReference type="GO" id="GO:0070530">
    <property type="term" value="F:K63-linked polyubiquitin modification-dependent protein binding"/>
    <property type="evidence" value="ECO:0007669"/>
    <property type="project" value="TreeGrafter"/>
</dbReference>
<feature type="coiled-coil region" evidence="1">
    <location>
        <begin position="299"/>
        <end position="502"/>
    </location>
</feature>
<dbReference type="GO" id="GO:0005634">
    <property type="term" value="C:nucleus"/>
    <property type="evidence" value="ECO:0007669"/>
    <property type="project" value="TreeGrafter"/>
</dbReference>
<keyword evidence="3" id="KW-1185">Reference proteome</keyword>
<feature type="coiled-coil region" evidence="1">
    <location>
        <begin position="92"/>
        <end position="133"/>
    </location>
</feature>
<gene>
    <name evidence="2" type="ORF">DGYR_LOCUS450</name>
</gene>
<evidence type="ECO:0000313" key="2">
    <source>
        <dbReference type="EMBL" id="CAD5111116.1"/>
    </source>
</evidence>
<dbReference type="Proteomes" id="UP000549394">
    <property type="component" value="Unassembled WGS sequence"/>
</dbReference>
<organism evidence="2 3">
    <name type="scientific">Dimorphilus gyrociliatus</name>
    <dbReference type="NCBI Taxonomy" id="2664684"/>
    <lineage>
        <taxon>Eukaryota</taxon>
        <taxon>Metazoa</taxon>
        <taxon>Spiralia</taxon>
        <taxon>Lophotrochozoa</taxon>
        <taxon>Annelida</taxon>
        <taxon>Polychaeta</taxon>
        <taxon>Polychaeta incertae sedis</taxon>
        <taxon>Dinophilidae</taxon>
        <taxon>Dimorphilus</taxon>
    </lineage>
</organism>
<dbReference type="PANTHER" id="PTHR31553:SF1">
    <property type="entry name" value="NF-KAPPA-B ESSENTIAL MODULATOR"/>
    <property type="match status" value="1"/>
</dbReference>
<dbReference type="InterPro" id="IPR051301">
    <property type="entry name" value="Optineurin/NFkB_EssMod"/>
</dbReference>
<accession>A0A7I8V4I2</accession>
<feature type="coiled-coil region" evidence="1">
    <location>
        <begin position="170"/>
        <end position="260"/>
    </location>
</feature>
<evidence type="ECO:0000313" key="3">
    <source>
        <dbReference type="Proteomes" id="UP000549394"/>
    </source>
</evidence>
<evidence type="ECO:0000256" key="1">
    <source>
        <dbReference type="SAM" id="Coils"/>
    </source>
</evidence>
<dbReference type="AlphaFoldDB" id="A0A7I8V4I2"/>
<dbReference type="OrthoDB" id="6343844at2759"/>
<dbReference type="GO" id="GO:0043122">
    <property type="term" value="P:regulation of canonical NF-kappaB signal transduction"/>
    <property type="evidence" value="ECO:0007669"/>
    <property type="project" value="TreeGrafter"/>
</dbReference>
<name>A0A7I8V4I2_9ANNE</name>
<dbReference type="Gene3D" id="3.30.160.60">
    <property type="entry name" value="Classic Zinc Finger"/>
    <property type="match status" value="1"/>
</dbReference>
<reference evidence="2 3" key="1">
    <citation type="submission" date="2020-08" db="EMBL/GenBank/DDBJ databases">
        <authorList>
            <person name="Hejnol A."/>
        </authorList>
    </citation>
    <scope>NUCLEOTIDE SEQUENCE [LARGE SCALE GENOMIC DNA]</scope>
</reference>
<dbReference type="EMBL" id="CAJFCJ010000001">
    <property type="protein sequence ID" value="CAD5111116.1"/>
    <property type="molecule type" value="Genomic_DNA"/>
</dbReference>
<proteinExistence type="predicted"/>